<accession>T0YLH3</accession>
<comment type="caution">
    <text evidence="5">The sequence shown here is derived from an EMBL/GenBank/DDBJ whole genome shotgun (WGS) entry which is preliminary data.</text>
</comment>
<feature type="non-terminal residue" evidence="5">
    <location>
        <position position="137"/>
    </location>
</feature>
<proteinExistence type="predicted"/>
<dbReference type="GO" id="GO:0003700">
    <property type="term" value="F:DNA-binding transcription factor activity"/>
    <property type="evidence" value="ECO:0007669"/>
    <property type="project" value="InterPro"/>
</dbReference>
<keyword evidence="1" id="KW-0805">Transcription regulation</keyword>
<dbReference type="SMART" id="SM00342">
    <property type="entry name" value="HTH_ARAC"/>
    <property type="match status" value="1"/>
</dbReference>
<sequence length="137" mass="15564">MNHALRLISDGTLDEGDVDALAVRVGVSARHLSRLFMQHLGTRPIAVAQTRRLHFAKQLISDTDLPMSQVALISGFQSIRRFNDMIHKVYQRSPTELRRLAEADKPHLGSEEYAFQLAYRPPYDWDSLMAFLSARAT</sequence>
<evidence type="ECO:0000256" key="1">
    <source>
        <dbReference type="ARBA" id="ARBA00023015"/>
    </source>
</evidence>
<name>T0YLH3_9ZZZZ</name>
<dbReference type="PROSITE" id="PS01124">
    <property type="entry name" value="HTH_ARAC_FAMILY_2"/>
    <property type="match status" value="1"/>
</dbReference>
<evidence type="ECO:0000256" key="3">
    <source>
        <dbReference type="ARBA" id="ARBA00023163"/>
    </source>
</evidence>
<dbReference type="PANTHER" id="PTHR46796:SF6">
    <property type="entry name" value="ARAC SUBFAMILY"/>
    <property type="match status" value="1"/>
</dbReference>
<dbReference type="Gene3D" id="1.10.10.60">
    <property type="entry name" value="Homeodomain-like"/>
    <property type="match status" value="2"/>
</dbReference>
<dbReference type="PANTHER" id="PTHR46796">
    <property type="entry name" value="HTH-TYPE TRANSCRIPTIONAL ACTIVATOR RHAS-RELATED"/>
    <property type="match status" value="1"/>
</dbReference>
<feature type="domain" description="HTH araC/xylS-type" evidence="4">
    <location>
        <begin position="2"/>
        <end position="100"/>
    </location>
</feature>
<dbReference type="InterPro" id="IPR009057">
    <property type="entry name" value="Homeodomain-like_sf"/>
</dbReference>
<dbReference type="EMBL" id="AUZZ01009302">
    <property type="protein sequence ID" value="EQD33953.1"/>
    <property type="molecule type" value="Genomic_DNA"/>
</dbReference>
<evidence type="ECO:0000313" key="5">
    <source>
        <dbReference type="EMBL" id="EQD33953.1"/>
    </source>
</evidence>
<keyword evidence="3" id="KW-0804">Transcription</keyword>
<dbReference type="GO" id="GO:0043565">
    <property type="term" value="F:sequence-specific DNA binding"/>
    <property type="evidence" value="ECO:0007669"/>
    <property type="project" value="InterPro"/>
</dbReference>
<gene>
    <name evidence="5" type="ORF">B2A_12886</name>
</gene>
<dbReference type="AlphaFoldDB" id="T0YLH3"/>
<reference evidence="5" key="2">
    <citation type="journal article" date="2014" name="ISME J.">
        <title>Microbial stratification in low pH oxic and suboxic macroscopic growths along an acid mine drainage.</title>
        <authorList>
            <person name="Mendez-Garcia C."/>
            <person name="Mesa V."/>
            <person name="Sprenger R.R."/>
            <person name="Richter M."/>
            <person name="Diez M.S."/>
            <person name="Solano J."/>
            <person name="Bargiela R."/>
            <person name="Golyshina O.V."/>
            <person name="Manteca A."/>
            <person name="Ramos J.L."/>
            <person name="Gallego J.R."/>
            <person name="Llorente I."/>
            <person name="Martins Dos Santos V.A."/>
            <person name="Jensen O.N."/>
            <person name="Pelaez A.I."/>
            <person name="Sanchez J."/>
            <person name="Ferrer M."/>
        </authorList>
    </citation>
    <scope>NUCLEOTIDE SEQUENCE</scope>
</reference>
<dbReference type="SUPFAM" id="SSF46689">
    <property type="entry name" value="Homeodomain-like"/>
    <property type="match status" value="2"/>
</dbReference>
<evidence type="ECO:0000256" key="2">
    <source>
        <dbReference type="ARBA" id="ARBA00023125"/>
    </source>
</evidence>
<protein>
    <submittedName>
        <fullName evidence="5">Transcriptional regulator, AraC family</fullName>
    </submittedName>
</protein>
<organism evidence="5">
    <name type="scientific">mine drainage metagenome</name>
    <dbReference type="NCBI Taxonomy" id="410659"/>
    <lineage>
        <taxon>unclassified sequences</taxon>
        <taxon>metagenomes</taxon>
        <taxon>ecological metagenomes</taxon>
    </lineage>
</organism>
<reference evidence="5" key="1">
    <citation type="submission" date="2013-08" db="EMBL/GenBank/DDBJ databases">
        <authorList>
            <person name="Mendez C."/>
            <person name="Richter M."/>
            <person name="Ferrer M."/>
            <person name="Sanchez J."/>
        </authorList>
    </citation>
    <scope>NUCLEOTIDE SEQUENCE</scope>
</reference>
<evidence type="ECO:0000259" key="4">
    <source>
        <dbReference type="PROSITE" id="PS01124"/>
    </source>
</evidence>
<dbReference type="InterPro" id="IPR018060">
    <property type="entry name" value="HTH_AraC"/>
</dbReference>
<dbReference type="Pfam" id="PF12833">
    <property type="entry name" value="HTH_18"/>
    <property type="match status" value="1"/>
</dbReference>
<keyword evidence="2" id="KW-0238">DNA-binding</keyword>
<dbReference type="InterPro" id="IPR050204">
    <property type="entry name" value="AraC_XylS_family_regulators"/>
</dbReference>